<evidence type="ECO:0000313" key="3">
    <source>
        <dbReference type="Proteomes" id="UP000035027"/>
    </source>
</evidence>
<dbReference type="EMBL" id="CP011403">
    <property type="protein sequence ID" value="AKI04812.1"/>
    <property type="molecule type" value="Genomic_DNA"/>
</dbReference>
<dbReference type="HAMAP" id="MF_00800">
    <property type="entry name" value="UPF0340"/>
    <property type="match status" value="1"/>
</dbReference>
<dbReference type="Pfam" id="PF04260">
    <property type="entry name" value="DUF436"/>
    <property type="match status" value="1"/>
</dbReference>
<comment type="similarity">
    <text evidence="1">Belongs to the UPF0340 family.</text>
</comment>
<reference evidence="2 3" key="1">
    <citation type="submission" date="2015-05" db="EMBL/GenBank/DDBJ databases">
        <title>Complete genome sequence of Lactobacillus salivarius Ren, a probiotic strain with antitumor activity.</title>
        <authorList>
            <person name="Sun E."/>
            <person name="Zhao L."/>
            <person name="Liu S."/>
            <person name="Zhang M."/>
            <person name="Guo H."/>
            <person name="Ren F."/>
        </authorList>
    </citation>
    <scope>NUCLEOTIDE SEQUENCE [LARGE SCALE GENOMIC DNA]</scope>
    <source>
        <strain evidence="2 3">Ren</strain>
    </source>
</reference>
<dbReference type="InterPro" id="IPR006340">
    <property type="entry name" value="DUF436"/>
</dbReference>
<proteinExistence type="inferred from homology"/>
<dbReference type="InterPro" id="IPR028345">
    <property type="entry name" value="Antibiotic_NAT-like"/>
</dbReference>
<dbReference type="PATRIC" id="fig|1194971.3.peg.1271"/>
<name>A0A0F7PUA6_9LACO</name>
<evidence type="ECO:0000256" key="1">
    <source>
        <dbReference type="HAMAP-Rule" id="MF_00800"/>
    </source>
</evidence>
<organism evidence="2 3">
    <name type="scientific">Ligilactobacillus salivarius str. Ren</name>
    <dbReference type="NCBI Taxonomy" id="1194971"/>
    <lineage>
        <taxon>Bacteria</taxon>
        <taxon>Bacillati</taxon>
        <taxon>Bacillota</taxon>
        <taxon>Bacilli</taxon>
        <taxon>Lactobacillales</taxon>
        <taxon>Lactobacillaceae</taxon>
        <taxon>Ligilactobacillus</taxon>
    </lineage>
</organism>
<protein>
    <recommendedName>
        <fullName evidence="1">UPF0340 protein LsR_01268</fullName>
    </recommendedName>
</protein>
<dbReference type="Gene3D" id="3.40.50.10360">
    <property type="entry name" value="Hypothetical protein TT1679"/>
    <property type="match status" value="1"/>
</dbReference>
<sequence>MNNIFSQTCVIIGHIAIIGGEKMELTEIKEKTLQALNELLEQANLKKDDIFVLGMSTSEIQGQHIGKHSNIDIGRTVVNTINDRLKEIGVHLAVQGCEHLNRALVVEESVAEKNNLEIVTVYPSLHAGGAGQIAAFEAFDNPVEVEHITAKAGMDIGDTSIGMHVKFVQIPVRTSVTEIGKAHVTFLRSRPKLIGGQRAKYTWDPFN</sequence>
<dbReference type="NCBIfam" id="TIGR01440">
    <property type="entry name" value="TIGR01440 family protein"/>
    <property type="match status" value="1"/>
</dbReference>
<dbReference type="SUPFAM" id="SSF110710">
    <property type="entry name" value="TTHA0583/YokD-like"/>
    <property type="match status" value="1"/>
</dbReference>
<accession>A0A0F7PUA6</accession>
<evidence type="ECO:0000313" key="2">
    <source>
        <dbReference type="EMBL" id="AKI04812.1"/>
    </source>
</evidence>
<gene>
    <name evidence="2" type="ORF">LsR_01268</name>
</gene>
<dbReference type="PIRSF" id="PIRSF007510">
    <property type="entry name" value="UCP007510"/>
    <property type="match status" value="1"/>
</dbReference>
<dbReference type="Proteomes" id="UP000035027">
    <property type="component" value="Chromosome"/>
</dbReference>
<dbReference type="AlphaFoldDB" id="A0A0F7PUA6"/>